<dbReference type="NCBIfam" id="NF006824">
    <property type="entry name" value="PRK09347.1-1"/>
    <property type="match status" value="1"/>
</dbReference>
<evidence type="ECO:0000259" key="5">
    <source>
        <dbReference type="Pfam" id="PF01227"/>
    </source>
</evidence>
<organism evidence="6">
    <name type="scientific">uncultured Caudovirales phage</name>
    <dbReference type="NCBI Taxonomy" id="2100421"/>
    <lineage>
        <taxon>Viruses</taxon>
        <taxon>Duplodnaviria</taxon>
        <taxon>Heunggongvirae</taxon>
        <taxon>Uroviricota</taxon>
        <taxon>Caudoviricetes</taxon>
        <taxon>Peduoviridae</taxon>
        <taxon>Maltschvirus</taxon>
        <taxon>Maltschvirus maltsch</taxon>
    </lineage>
</organism>
<dbReference type="InterPro" id="IPR001474">
    <property type="entry name" value="GTP_CycHdrlase_I"/>
</dbReference>
<dbReference type="InterPro" id="IPR043133">
    <property type="entry name" value="GTP-CH-I_C/QueF"/>
</dbReference>
<dbReference type="InterPro" id="IPR043134">
    <property type="entry name" value="GTP-CH-I_N"/>
</dbReference>
<dbReference type="GO" id="GO:0046654">
    <property type="term" value="P:tetrahydrofolate biosynthetic process"/>
    <property type="evidence" value="ECO:0007669"/>
    <property type="project" value="InterPro"/>
</dbReference>
<dbReference type="SUPFAM" id="SSF55620">
    <property type="entry name" value="Tetrahydrobiopterin biosynthesis enzymes-like"/>
    <property type="match status" value="1"/>
</dbReference>
<dbReference type="GO" id="GO:0005525">
    <property type="term" value="F:GTP binding"/>
    <property type="evidence" value="ECO:0007669"/>
    <property type="project" value="TreeGrafter"/>
</dbReference>
<feature type="domain" description="GTP cyclohydrolase I" evidence="5">
    <location>
        <begin position="42"/>
        <end position="219"/>
    </location>
</feature>
<name>A0A6J5MT63_9CAUD</name>
<dbReference type="PROSITE" id="PS00860">
    <property type="entry name" value="GTP_CYCLOHYDROL_1_2"/>
    <property type="match status" value="1"/>
</dbReference>
<dbReference type="Gene3D" id="3.30.1130.10">
    <property type="match status" value="1"/>
</dbReference>
<gene>
    <name evidence="6" type="ORF">UFOVP558_54</name>
</gene>
<dbReference type="InterPro" id="IPR018234">
    <property type="entry name" value="GTP_CycHdrlase_I_CS"/>
</dbReference>
<dbReference type="GO" id="GO:0006729">
    <property type="term" value="P:tetrahydrobiopterin biosynthetic process"/>
    <property type="evidence" value="ECO:0007669"/>
    <property type="project" value="TreeGrafter"/>
</dbReference>
<dbReference type="GO" id="GO:0008270">
    <property type="term" value="F:zinc ion binding"/>
    <property type="evidence" value="ECO:0007669"/>
    <property type="project" value="TreeGrafter"/>
</dbReference>
<dbReference type="FunFam" id="3.30.1130.10:FF:000001">
    <property type="entry name" value="GTP cyclohydrolase 1"/>
    <property type="match status" value="1"/>
</dbReference>
<dbReference type="NCBIfam" id="TIGR00063">
    <property type="entry name" value="folE"/>
    <property type="match status" value="1"/>
</dbReference>
<dbReference type="HAMAP" id="MF_00223">
    <property type="entry name" value="FolE"/>
    <property type="match status" value="1"/>
</dbReference>
<dbReference type="Pfam" id="PF01227">
    <property type="entry name" value="GTP_cyclohydroI"/>
    <property type="match status" value="1"/>
</dbReference>
<reference evidence="6" key="1">
    <citation type="submission" date="2020-04" db="EMBL/GenBank/DDBJ databases">
        <authorList>
            <person name="Chiriac C."/>
            <person name="Salcher M."/>
            <person name="Ghai R."/>
            <person name="Kavagutti S V."/>
        </authorList>
    </citation>
    <scope>NUCLEOTIDE SEQUENCE</scope>
</reference>
<evidence type="ECO:0000256" key="3">
    <source>
        <dbReference type="ARBA" id="ARBA00012715"/>
    </source>
</evidence>
<evidence type="ECO:0000256" key="2">
    <source>
        <dbReference type="ARBA" id="ARBA00005080"/>
    </source>
</evidence>
<dbReference type="UniPathway" id="UPA00848">
    <property type="reaction ID" value="UER00151"/>
</dbReference>
<protein>
    <recommendedName>
        <fullName evidence="3">GTP cyclohydrolase I</fullName>
        <ecNumber evidence="3">3.5.4.16</ecNumber>
    </recommendedName>
</protein>
<dbReference type="InterPro" id="IPR020602">
    <property type="entry name" value="GTP_CycHdrlase_I_dom"/>
</dbReference>
<sequence length="222" mass="25141">MANEPSDSQVARRKMIAKFLEGVTETPWKDNGLSDKMKVARIQKHMASVMKTLGLDLTDDSLADTPLRIAKMYVYELFKGLNPDNFPKITCIENKMKVDEMVSVSSIRVLSVCEHHFVTIDGYATVAYIPDKKVIGLSKINRVVRFFAQRPQVQERLTTQIADCLTNILETDNVAVHLKAKHYCVISRGIEDTESETTTTVLRGLFKTDPATRSEFLRTTKR</sequence>
<dbReference type="GO" id="GO:0003934">
    <property type="term" value="F:GTP cyclohydrolase I activity"/>
    <property type="evidence" value="ECO:0007669"/>
    <property type="project" value="UniProtKB-EC"/>
</dbReference>
<accession>A0A6J5MT63</accession>
<comment type="pathway">
    <text evidence="2">Cofactor biosynthesis; 7,8-dihydroneopterin triphosphate biosynthesis; 7,8-dihydroneopterin triphosphate from GTP: step 1/1.</text>
</comment>
<evidence type="ECO:0000256" key="4">
    <source>
        <dbReference type="ARBA" id="ARBA00022801"/>
    </source>
</evidence>
<dbReference type="EMBL" id="LR796527">
    <property type="protein sequence ID" value="CAB4149968.1"/>
    <property type="molecule type" value="Genomic_DNA"/>
</dbReference>
<dbReference type="PANTHER" id="PTHR11109">
    <property type="entry name" value="GTP CYCLOHYDROLASE I"/>
    <property type="match status" value="1"/>
</dbReference>
<evidence type="ECO:0000313" key="6">
    <source>
        <dbReference type="EMBL" id="CAB4149968.1"/>
    </source>
</evidence>
<dbReference type="NCBIfam" id="NF006826">
    <property type="entry name" value="PRK09347.1-3"/>
    <property type="match status" value="1"/>
</dbReference>
<dbReference type="Gene3D" id="1.10.286.10">
    <property type="match status" value="1"/>
</dbReference>
<dbReference type="PANTHER" id="PTHR11109:SF7">
    <property type="entry name" value="GTP CYCLOHYDROLASE 1"/>
    <property type="match status" value="1"/>
</dbReference>
<proteinExistence type="inferred from homology"/>
<comment type="catalytic activity">
    <reaction evidence="1">
        <text>GTP + H2O = 7,8-dihydroneopterin 3'-triphosphate + formate + H(+)</text>
        <dbReference type="Rhea" id="RHEA:17473"/>
        <dbReference type="ChEBI" id="CHEBI:15377"/>
        <dbReference type="ChEBI" id="CHEBI:15378"/>
        <dbReference type="ChEBI" id="CHEBI:15740"/>
        <dbReference type="ChEBI" id="CHEBI:37565"/>
        <dbReference type="ChEBI" id="CHEBI:58462"/>
        <dbReference type="EC" id="3.5.4.16"/>
    </reaction>
</comment>
<evidence type="ECO:0000256" key="1">
    <source>
        <dbReference type="ARBA" id="ARBA00001052"/>
    </source>
</evidence>
<keyword evidence="4 6" id="KW-0378">Hydrolase</keyword>
<dbReference type="EC" id="3.5.4.16" evidence="3"/>